<evidence type="ECO:0000256" key="2">
    <source>
        <dbReference type="SAM" id="Phobius"/>
    </source>
</evidence>
<evidence type="ECO:0000313" key="4">
    <source>
        <dbReference type="EMBL" id="ODS30420.1"/>
    </source>
</evidence>
<keyword evidence="2" id="KW-0472">Membrane</keyword>
<dbReference type="CDD" id="cd05121">
    <property type="entry name" value="ABC1_ADCK3-like"/>
    <property type="match status" value="1"/>
</dbReference>
<protein>
    <submittedName>
        <fullName evidence="4">Ubiquinone biosynthesis protein</fullName>
    </submittedName>
</protein>
<evidence type="ECO:0000313" key="5">
    <source>
        <dbReference type="Proteomes" id="UP000094056"/>
    </source>
</evidence>
<comment type="similarity">
    <text evidence="1">Belongs to the protein kinase superfamily. ADCK protein kinase family.</text>
</comment>
<dbReference type="InterPro" id="IPR004147">
    <property type="entry name" value="ABC1_dom"/>
</dbReference>
<feature type="domain" description="Protein kinase" evidence="3">
    <location>
        <begin position="138"/>
        <end position="469"/>
    </location>
</feature>
<dbReference type="PATRIC" id="fig|1872076.5.peg.5360"/>
<dbReference type="GO" id="GO:0005524">
    <property type="term" value="F:ATP binding"/>
    <property type="evidence" value="ECO:0007669"/>
    <property type="project" value="InterPro"/>
</dbReference>
<dbReference type="PROSITE" id="PS50011">
    <property type="entry name" value="PROTEIN_KINASE_DOM"/>
    <property type="match status" value="1"/>
</dbReference>
<proteinExistence type="inferred from homology"/>
<feature type="transmembrane region" description="Helical" evidence="2">
    <location>
        <begin position="511"/>
        <end position="530"/>
    </location>
</feature>
<feature type="transmembrane region" description="Helical" evidence="2">
    <location>
        <begin position="542"/>
        <end position="563"/>
    </location>
</feature>
<sequence>MKEKGSYSFLSYVRTPRRLYRLTQILQVLAKQGFGHMVFNLKLHTYLPVGRRFVEKLVVEEHFEEETLPQRLVNVCQELGPTFVKFGQILSTRPDIVPESYVKEFSRLQKGVKPFDSEEAKKVIESELKAPIDKFFSFFDDEPAASGSVAQVHNARLMDGTEVVVKVKRPGIDKLIKSDLDLLSFIVKQAEKFEEIKTFNPVMVYDELFRAMKSELDFITEASYTAKFHQRFKDWQGVRIPCVFWNLCTSNVLTIERLSDLSIGEMLELEECAQDKKEIAANLITIFLEQYFSLGFFHADPHPGNILVSEDGVLELVDFGIVGYMSDELRHQILASMLALSLRDLELFVDILINIGKRAHPYEKDGLRFALIEMIGKFYGIPINKIDIKRAFVDSMKIIREYSMVLPRDFVLFSKSFITIMGLIRQLDPEFDIITMIKPATKKLIRERVSPGHLKRSLTGSSWHVINYLRQIPKDAGDILKKGLDGNLELGIKHLGLSDLFHVVDKASNRLSLSITLGCIVVASSLVMMAKVGPTIAKDISILGVFGYFIAMSMGLWLAYGILRSGRL</sequence>
<comment type="caution">
    <text evidence="4">The sequence shown here is derived from an EMBL/GenBank/DDBJ whole genome shotgun (WGS) entry which is preliminary data.</text>
</comment>
<dbReference type="InterPro" id="IPR050154">
    <property type="entry name" value="UbiB_kinase"/>
</dbReference>
<dbReference type="AlphaFoldDB" id="A0A1E3X436"/>
<keyword evidence="4" id="KW-0830">Ubiquinone</keyword>
<dbReference type="SUPFAM" id="SSF56112">
    <property type="entry name" value="Protein kinase-like (PK-like)"/>
    <property type="match status" value="1"/>
</dbReference>
<dbReference type="Proteomes" id="UP000094056">
    <property type="component" value="Unassembled WGS sequence"/>
</dbReference>
<organism evidence="4 5">
    <name type="scientific">Candidatus Scalindua rubra</name>
    <dbReference type="NCBI Taxonomy" id="1872076"/>
    <lineage>
        <taxon>Bacteria</taxon>
        <taxon>Pseudomonadati</taxon>
        <taxon>Planctomycetota</taxon>
        <taxon>Candidatus Brocadiia</taxon>
        <taxon>Candidatus Brocadiales</taxon>
        <taxon>Candidatus Scalinduaceae</taxon>
        <taxon>Candidatus Scalindua</taxon>
    </lineage>
</organism>
<name>A0A1E3X436_9BACT</name>
<dbReference type="InterPro" id="IPR000719">
    <property type="entry name" value="Prot_kinase_dom"/>
</dbReference>
<evidence type="ECO:0000256" key="1">
    <source>
        <dbReference type="ARBA" id="ARBA00009670"/>
    </source>
</evidence>
<keyword evidence="2" id="KW-0812">Transmembrane</keyword>
<evidence type="ECO:0000259" key="3">
    <source>
        <dbReference type="PROSITE" id="PS50011"/>
    </source>
</evidence>
<keyword evidence="2" id="KW-1133">Transmembrane helix</keyword>
<reference evidence="4 5" key="1">
    <citation type="submission" date="2016-07" db="EMBL/GenBank/DDBJ databases">
        <title>Draft genome of Scalindua rubra, obtained from a brine-seawater interface in the Red Sea, sheds light on salt adaptation in anammox bacteria.</title>
        <authorList>
            <person name="Speth D.R."/>
            <person name="Lagkouvardos I."/>
            <person name="Wang Y."/>
            <person name="Qian P.-Y."/>
            <person name="Dutilh B.E."/>
            <person name="Jetten M.S."/>
        </authorList>
    </citation>
    <scope>NUCLEOTIDE SEQUENCE [LARGE SCALE GENOMIC DNA]</scope>
    <source>
        <strain evidence="4">BSI-1</strain>
    </source>
</reference>
<gene>
    <name evidence="4" type="ORF">SCARUB_04471</name>
</gene>
<accession>A0A1E3X436</accession>
<dbReference type="GO" id="GO:0004672">
    <property type="term" value="F:protein kinase activity"/>
    <property type="evidence" value="ECO:0007669"/>
    <property type="project" value="InterPro"/>
</dbReference>
<dbReference type="InterPro" id="IPR011009">
    <property type="entry name" value="Kinase-like_dom_sf"/>
</dbReference>
<dbReference type="EMBL" id="MAYW01000228">
    <property type="protein sequence ID" value="ODS30420.1"/>
    <property type="molecule type" value="Genomic_DNA"/>
</dbReference>
<dbReference type="PANTHER" id="PTHR10566">
    <property type="entry name" value="CHAPERONE-ACTIVITY OF BC1 COMPLEX CABC1 -RELATED"/>
    <property type="match status" value="1"/>
</dbReference>
<dbReference type="Pfam" id="PF03109">
    <property type="entry name" value="ABC1"/>
    <property type="match status" value="1"/>
</dbReference>
<dbReference type="PANTHER" id="PTHR10566:SF113">
    <property type="entry name" value="PROTEIN ACTIVITY OF BC1 COMPLEX KINASE 7, CHLOROPLASTIC"/>
    <property type="match status" value="1"/>
</dbReference>
<dbReference type="Gene3D" id="1.10.510.10">
    <property type="entry name" value="Transferase(Phosphotransferase) domain 1"/>
    <property type="match status" value="1"/>
</dbReference>